<feature type="compositionally biased region" description="Low complexity" evidence="4">
    <location>
        <begin position="150"/>
        <end position="165"/>
    </location>
</feature>
<sequence length="1313" mass="143605">MQKDSSVNEWRGWIQKQGSVVPSWKKRFLVLSGQNISYYDKDVSNPRAKEKGSFVLAGVQPNKSHNNCMTLMSNEGKAMNITTKTVGEFVMCKNAMENAVATYRSRLSAPAAAAAGEYRSSSTRSEQSSVGGASPSTYEFRGSNDNLRSPPQQYPQQPQPQRQNPYTLRSQTSSTRDTYQQQYRQQQQQQVMQNRPTYVGWLEKEGEMVKSWKTRYFVLRDLDVAYFDKIDGNQKGGGRVSDVTVTEEGLQFHLDSGRIVNVRASSSADLQGWYDAVCQVMGRPTVDITLHRRQLSEAHAHPQYGGAGMPLRHTPPTSSQDKPLSAFLDKYVSTAAVANKVADTYHASVGMAKEATAVASQKVATAYENRGQFLDAAKQVVSAIPLKTVGEAIMESVDMDTGELHSNDEDDGHADDDGHLDDGCSDSDYNHEGVYRPSEDCRESEDFVHEDDDVQDDYVHAEHDDKDHDDFDHTTDEDGVLESMTPDIVADFASRFSMGDLPSPPPVAPQREKASNGLWLQKGGAAYVADPNAERTVLTTRHPIATDVVPPPRPQQPIVRNTSSDDLKAQLWVISPKATPVVQPPVVTAPTKPLGVALPGMTGDATISRASKDDSTNRRAFSPNQNTTVKAAAAPVALAAAPATDSGLWIQKGGATYVPDESAVPTVLPTRTMIATDIPPPASKGSIVRTSSSDDLKAKLWVAPPTIPVASSLVQAPPAVIAKNASTPDAKADSAVRGMGSSPARPQQSTPAPRGFGSSAVPTIVTPLPPVPEVEVVISTPAVASPRQVVEDVVKPPVAPVFEVKPEVDDGVTRVVSDRVPPSAKSKKPADMKKQSPAPKGCCTIITMSTKFHQPHFVEYSEFRIQVTHSQRTVFEILEMLGRLAATRALKGLHRQLRPEYGASASLSTKVHQYDKERTKFKQPPFEEVLYGQDVNTRTVTFNRPKVLNALNLPMVRNLTPMIQQFEKNPTVNTIVLEGAGEKAFCAGGDIRFLYDNGKDPETRHLALDFFREEYRLNYILATMKTPVVSIINGITMGGGVGLSLHGKFVVATEKTSLAMPETAIGFFPDVGASYILPRLGRKLADLDKYEPVVSAAQALAGQGLGTFLALTGERIKGAELLALALATHYVDAKDVELLKDQLREFNFPEDMAEDTRDDMVAETITMIESTTDPVDEEFLTTVEAIFGAKNADDSVQGIFDRLTAHESEWATNLLHKLQSVSPLSLNVTLRQMREGANKTIDECFQMEYRLATRFMESQDFFEGVRAVIVDKPKWQHAHVSDVTAAEVDSFFAPLPEGEELILYKAPTMPTYA</sequence>
<evidence type="ECO:0000313" key="6">
    <source>
        <dbReference type="EMBL" id="RHY29260.1"/>
    </source>
</evidence>
<dbReference type="InterPro" id="IPR001849">
    <property type="entry name" value="PH_domain"/>
</dbReference>
<evidence type="ECO:0000256" key="2">
    <source>
        <dbReference type="ARBA" id="ARBA00011915"/>
    </source>
</evidence>
<feature type="compositionally biased region" description="Polar residues" evidence="4">
    <location>
        <begin position="130"/>
        <end position="149"/>
    </location>
</feature>
<comment type="catalytic activity">
    <reaction evidence="1">
        <text>3-hydroxy-2-methylpropanoyl-CoA + H2O = 3-hydroxy-2-methylpropanoate + CoA + H(+)</text>
        <dbReference type="Rhea" id="RHEA:20888"/>
        <dbReference type="ChEBI" id="CHEBI:11805"/>
        <dbReference type="ChEBI" id="CHEBI:15377"/>
        <dbReference type="ChEBI" id="CHEBI:15378"/>
        <dbReference type="ChEBI" id="CHEBI:57287"/>
        <dbReference type="ChEBI" id="CHEBI:57340"/>
        <dbReference type="EC" id="3.1.2.4"/>
    </reaction>
</comment>
<dbReference type="Gene3D" id="2.30.29.30">
    <property type="entry name" value="Pleckstrin-homology domain (PH domain)/Phosphotyrosine-binding domain (PTB)"/>
    <property type="match status" value="2"/>
</dbReference>
<dbReference type="Proteomes" id="UP000285060">
    <property type="component" value="Unassembled WGS sequence"/>
</dbReference>
<keyword evidence="3" id="KW-0378">Hydrolase</keyword>
<comment type="caution">
    <text evidence="6">The sequence shown here is derived from an EMBL/GenBank/DDBJ whole genome shotgun (WGS) entry which is preliminary data.</text>
</comment>
<dbReference type="Pfam" id="PF00169">
    <property type="entry name" value="PH"/>
    <property type="match status" value="1"/>
</dbReference>
<dbReference type="Pfam" id="PF16113">
    <property type="entry name" value="ECH_2"/>
    <property type="match status" value="1"/>
</dbReference>
<dbReference type="InterPro" id="IPR011993">
    <property type="entry name" value="PH-like_dom_sf"/>
</dbReference>
<evidence type="ECO:0000256" key="1">
    <source>
        <dbReference type="ARBA" id="ARBA00001709"/>
    </source>
</evidence>
<feature type="compositionally biased region" description="Low complexity" evidence="4">
    <location>
        <begin position="115"/>
        <end position="129"/>
    </location>
</feature>
<evidence type="ECO:0000313" key="7">
    <source>
        <dbReference type="Proteomes" id="UP000285060"/>
    </source>
</evidence>
<dbReference type="PROSITE" id="PS50003">
    <property type="entry name" value="PH_DOMAIN"/>
    <property type="match status" value="1"/>
</dbReference>
<dbReference type="InterPro" id="IPR032259">
    <property type="entry name" value="HIBYL-CoA-H"/>
</dbReference>
<evidence type="ECO:0000256" key="4">
    <source>
        <dbReference type="SAM" id="MobiDB-lite"/>
    </source>
</evidence>
<feature type="region of interest" description="Disordered" evidence="4">
    <location>
        <begin position="402"/>
        <end position="442"/>
    </location>
</feature>
<dbReference type="NCBIfam" id="NF004127">
    <property type="entry name" value="PRK05617.1"/>
    <property type="match status" value="1"/>
</dbReference>
<dbReference type="GO" id="GO:0003860">
    <property type="term" value="F:3-hydroxyisobutyryl-CoA hydrolase activity"/>
    <property type="evidence" value="ECO:0007669"/>
    <property type="project" value="UniProtKB-EC"/>
</dbReference>
<dbReference type="InterPro" id="IPR045004">
    <property type="entry name" value="ECH_dom"/>
</dbReference>
<feature type="compositionally biased region" description="Low complexity" evidence="4">
    <location>
        <begin position="179"/>
        <end position="190"/>
    </location>
</feature>
<proteinExistence type="predicted"/>
<organism evidence="6 7">
    <name type="scientific">Aphanomyces invadans</name>
    <dbReference type="NCBI Taxonomy" id="157072"/>
    <lineage>
        <taxon>Eukaryota</taxon>
        <taxon>Sar</taxon>
        <taxon>Stramenopiles</taxon>
        <taxon>Oomycota</taxon>
        <taxon>Saprolegniomycetes</taxon>
        <taxon>Saprolegniales</taxon>
        <taxon>Verrucalvaceae</taxon>
        <taxon>Aphanomyces</taxon>
    </lineage>
</organism>
<dbReference type="VEuPathDB" id="FungiDB:H310_01919"/>
<feature type="domain" description="PH" evidence="5">
    <location>
        <begin position="195"/>
        <end position="282"/>
    </location>
</feature>
<dbReference type="Gene3D" id="3.90.226.10">
    <property type="entry name" value="2-enoyl-CoA Hydratase, Chain A, domain 1"/>
    <property type="match status" value="1"/>
</dbReference>
<dbReference type="EMBL" id="QUSY01000463">
    <property type="protein sequence ID" value="RHY29260.1"/>
    <property type="molecule type" value="Genomic_DNA"/>
</dbReference>
<dbReference type="EC" id="3.1.2.4" evidence="2"/>
<gene>
    <name evidence="6" type="ORF">DYB32_005291</name>
</gene>
<feature type="region of interest" description="Disordered" evidence="4">
    <location>
        <begin position="725"/>
        <end position="758"/>
    </location>
</feature>
<dbReference type="SUPFAM" id="SSF50729">
    <property type="entry name" value="PH domain-like"/>
    <property type="match status" value="2"/>
</dbReference>
<dbReference type="CDD" id="cd06558">
    <property type="entry name" value="crotonase-like"/>
    <property type="match status" value="1"/>
</dbReference>
<accession>A0A3R6Y876</accession>
<name>A0A3R6Y876_9STRA</name>
<dbReference type="GO" id="GO:0006574">
    <property type="term" value="P:L-valine catabolic process"/>
    <property type="evidence" value="ECO:0007669"/>
    <property type="project" value="TreeGrafter"/>
</dbReference>
<feature type="compositionally biased region" description="Basic and acidic residues" evidence="4">
    <location>
        <begin position="415"/>
        <end position="442"/>
    </location>
</feature>
<dbReference type="PANTHER" id="PTHR43176:SF3">
    <property type="entry name" value="3-HYDROXYISOBUTYRYL-COA HYDROLASE, MITOCHONDRIAL"/>
    <property type="match status" value="1"/>
</dbReference>
<keyword evidence="7" id="KW-1185">Reference proteome</keyword>
<evidence type="ECO:0000256" key="3">
    <source>
        <dbReference type="ARBA" id="ARBA00022801"/>
    </source>
</evidence>
<feature type="region of interest" description="Disordered" evidence="4">
    <location>
        <begin position="819"/>
        <end position="838"/>
    </location>
</feature>
<feature type="region of interest" description="Disordered" evidence="4">
    <location>
        <begin position="301"/>
        <end position="322"/>
    </location>
</feature>
<reference evidence="6 7" key="1">
    <citation type="submission" date="2018-08" db="EMBL/GenBank/DDBJ databases">
        <title>Aphanomyces genome sequencing and annotation.</title>
        <authorList>
            <person name="Minardi D."/>
            <person name="Oidtmann B."/>
            <person name="Van Der Giezen M."/>
            <person name="Studholme D.J."/>
        </authorList>
    </citation>
    <scope>NUCLEOTIDE SEQUENCE [LARGE SCALE GENOMIC DNA]</scope>
    <source>
        <strain evidence="6 7">NJM0002</strain>
    </source>
</reference>
<feature type="region of interest" description="Disordered" evidence="4">
    <location>
        <begin position="115"/>
        <end position="191"/>
    </location>
</feature>
<evidence type="ECO:0000259" key="5">
    <source>
        <dbReference type="PROSITE" id="PS50003"/>
    </source>
</evidence>
<protein>
    <recommendedName>
        <fullName evidence="2">3-hydroxyisobutyryl-CoA hydrolase</fullName>
        <ecNumber evidence="2">3.1.2.4</ecNumber>
    </recommendedName>
</protein>
<dbReference type="SMART" id="SM00233">
    <property type="entry name" value="PH"/>
    <property type="match status" value="2"/>
</dbReference>
<dbReference type="InterPro" id="IPR029045">
    <property type="entry name" value="ClpP/crotonase-like_dom_sf"/>
</dbReference>
<dbReference type="PANTHER" id="PTHR43176">
    <property type="entry name" value="3-HYDROXYISOBUTYRYL-COA HYDROLASE-RELATED"/>
    <property type="match status" value="1"/>
</dbReference>
<dbReference type="VEuPathDB" id="FungiDB:H310_08803"/>
<feature type="compositionally biased region" description="Polar residues" evidence="4">
    <location>
        <begin position="166"/>
        <end position="178"/>
    </location>
</feature>
<dbReference type="SUPFAM" id="SSF52096">
    <property type="entry name" value="ClpP/crotonase"/>
    <property type="match status" value="1"/>
</dbReference>